<keyword evidence="6" id="KW-0645">Protease</keyword>
<dbReference type="InterPro" id="IPR022409">
    <property type="entry name" value="PKD/Chitinase_dom"/>
</dbReference>
<feature type="domain" description="PKD" evidence="17">
    <location>
        <begin position="614"/>
        <end position="702"/>
    </location>
</feature>
<dbReference type="InterPro" id="IPR035986">
    <property type="entry name" value="PKD_dom_sf"/>
</dbReference>
<evidence type="ECO:0000256" key="10">
    <source>
        <dbReference type="ARBA" id="ARBA00022833"/>
    </source>
</evidence>
<comment type="subcellular location">
    <subcellularLocation>
        <location evidence="3">Secreted</location>
    </subcellularLocation>
</comment>
<dbReference type="GO" id="GO:0004222">
    <property type="term" value="F:metalloendopeptidase activity"/>
    <property type="evidence" value="ECO:0007669"/>
    <property type="project" value="UniProtKB-EC"/>
</dbReference>
<reference evidence="18 19" key="1">
    <citation type="submission" date="2018-01" db="EMBL/GenBank/DDBJ databases">
        <title>Whole genome sequencing of Histamine producing bacteria.</title>
        <authorList>
            <person name="Butler K."/>
        </authorList>
    </citation>
    <scope>NUCLEOTIDE SEQUENCE [LARGE SCALE GENOMIC DNA]</scope>
    <source>
        <strain evidence="18 19">DSM 24669</strain>
    </source>
</reference>
<evidence type="ECO:0000313" key="18">
    <source>
        <dbReference type="EMBL" id="PSW25974.1"/>
    </source>
</evidence>
<evidence type="ECO:0000256" key="3">
    <source>
        <dbReference type="ARBA" id="ARBA00004613"/>
    </source>
</evidence>
<dbReference type="OrthoDB" id="9802683at2"/>
<dbReference type="InterPro" id="IPR013661">
    <property type="entry name" value="Peptidase_M9_N_dom"/>
</dbReference>
<organism evidence="18 19">
    <name type="scientific">Photobacterium swingsii</name>
    <dbReference type="NCBI Taxonomy" id="680026"/>
    <lineage>
        <taxon>Bacteria</taxon>
        <taxon>Pseudomonadati</taxon>
        <taxon>Pseudomonadota</taxon>
        <taxon>Gammaproteobacteria</taxon>
        <taxon>Vibrionales</taxon>
        <taxon>Vibrionaceae</taxon>
        <taxon>Photobacterium</taxon>
    </lineage>
</organism>
<keyword evidence="14" id="KW-0865">Zymogen</keyword>
<protein>
    <recommendedName>
        <fullName evidence="4">microbial collagenase</fullName>
        <ecNumber evidence="4">3.4.24.3</ecNumber>
    </recommendedName>
</protein>
<comment type="caution">
    <text evidence="18">The sequence shown here is derived from an EMBL/GenBank/DDBJ whole genome shotgun (WGS) entry which is preliminary data.</text>
</comment>
<keyword evidence="12" id="KW-0843">Virulence</keyword>
<evidence type="ECO:0000256" key="7">
    <source>
        <dbReference type="ARBA" id="ARBA00022723"/>
    </source>
</evidence>
<keyword evidence="19" id="KW-1185">Reference proteome</keyword>
<evidence type="ECO:0000256" key="6">
    <source>
        <dbReference type="ARBA" id="ARBA00022670"/>
    </source>
</evidence>
<keyword evidence="9" id="KW-0378">Hydrolase</keyword>
<keyword evidence="5" id="KW-0964">Secreted</keyword>
<evidence type="ECO:0000256" key="5">
    <source>
        <dbReference type="ARBA" id="ARBA00022525"/>
    </source>
</evidence>
<dbReference type="PRINTS" id="PR00931">
    <property type="entry name" value="MICOLLPTASE"/>
</dbReference>
<evidence type="ECO:0000256" key="9">
    <source>
        <dbReference type="ARBA" id="ARBA00022801"/>
    </source>
</evidence>
<evidence type="ECO:0000313" key="19">
    <source>
        <dbReference type="Proteomes" id="UP000240481"/>
    </source>
</evidence>
<dbReference type="Pfam" id="PF01752">
    <property type="entry name" value="Peptidase_M9"/>
    <property type="match status" value="1"/>
</dbReference>
<dbReference type="AlphaFoldDB" id="A0A0J8V5T3"/>
<dbReference type="PROSITE" id="PS50093">
    <property type="entry name" value="PKD"/>
    <property type="match status" value="1"/>
</dbReference>
<evidence type="ECO:0000256" key="14">
    <source>
        <dbReference type="ARBA" id="ARBA00023145"/>
    </source>
</evidence>
<evidence type="ECO:0000256" key="1">
    <source>
        <dbReference type="ARBA" id="ARBA00000424"/>
    </source>
</evidence>
<evidence type="ECO:0000256" key="2">
    <source>
        <dbReference type="ARBA" id="ARBA00001947"/>
    </source>
</evidence>
<dbReference type="EMBL" id="PYLZ01000002">
    <property type="protein sequence ID" value="PSW25974.1"/>
    <property type="molecule type" value="Genomic_DNA"/>
</dbReference>
<dbReference type="InterPro" id="IPR013783">
    <property type="entry name" value="Ig-like_fold"/>
</dbReference>
<dbReference type="EC" id="3.4.24.3" evidence="4"/>
<dbReference type="SMART" id="SM00089">
    <property type="entry name" value="PKD"/>
    <property type="match status" value="1"/>
</dbReference>
<evidence type="ECO:0000256" key="4">
    <source>
        <dbReference type="ARBA" id="ARBA00012653"/>
    </source>
</evidence>
<dbReference type="CDD" id="cd00146">
    <property type="entry name" value="PKD"/>
    <property type="match status" value="1"/>
</dbReference>
<dbReference type="PANTHER" id="PTHR13062">
    <property type="entry name" value="COLLAGENASE"/>
    <property type="match status" value="1"/>
</dbReference>
<evidence type="ECO:0000256" key="11">
    <source>
        <dbReference type="ARBA" id="ARBA00022837"/>
    </source>
</evidence>
<dbReference type="InterPro" id="IPR000601">
    <property type="entry name" value="PKD_dom"/>
</dbReference>
<dbReference type="Pfam" id="PF08453">
    <property type="entry name" value="Peptidase_M9_N"/>
    <property type="match status" value="1"/>
</dbReference>
<dbReference type="RefSeq" id="WP_048900692.1">
    <property type="nucleotide sequence ID" value="NZ_AP024852.1"/>
</dbReference>
<keyword evidence="10" id="KW-0862">Zinc</keyword>
<dbReference type="GO" id="GO:0008270">
    <property type="term" value="F:zinc ion binding"/>
    <property type="evidence" value="ECO:0007669"/>
    <property type="project" value="InterPro"/>
</dbReference>
<feature type="active site" evidence="15">
    <location>
        <position position="481"/>
    </location>
</feature>
<sequence length="817" mass="91506">MKIYKLNLVLVGLLLSLNVNAYSEPTSQMVENQDLQYHHTHGVESQLIERSPVAVLPQQTNEESDKFVSMNRVSAFDAVETCDLNAFVNASNISDAIKEQGTDCINKLFSASSDIQVAAFDSGNMYNAAKHTAQLARSYNGGGSKDLQALYLYLRAGYYAEYYNKSINFSAWVTPAVKEALDAFVNNGNFYENSDQHGKVLSEMLTTIDSANLQHEYIHVITQWLTRWNQNYAKHWSMRKAVNGIFTLLYRGQWNKEFVNTIGSQTNLVYALANFALKQSAIGADDESMAANAGRELGRFTMYKNTAIQPLVKSKIKEIFNRYNMYGYGDAIWLATADTTSYYSDCSEYGICDFEPKLKKLVLSQSYTCSDSLRILSQDMTSEQHQSACDKLGYEESYFHTLLETGNQPVEDDVNTQLQVNIFNSSNDYQKYAGVIFGINTDNGGMYLEGDPSKPGNVPNFVAYEAPKANPDHYVWNLEHEYVHYLDGRFNMYGNFGSPTEKVVWWSEGIAEYVANEDNNPAALDTIKDGSVYTLGQIFETTYDGFDVDRIYRWGYLAVRFMFSQHKNEINRMLVETRAGDWAGYKAVIQGWEHQYQSEFEQWQQDLISHHSGEPKAVISASTNGKVGMDIPFSSANSTDSDGVIVGYMWNFGDGASSQDANPIHQYSNKGTYTVTLTVTDDSGLSATASTSITISQEGGQDRFPINCAVENKVTSGRLTAGEVVCLGSHQPIWLSIPEVNKHQTMSITTANGTGNLKLEYSNFDWPNGSNLHAWSDNAGNDECITLSWQNQYWGYLKISGEFENAAIVVDFDKGCR</sequence>
<feature type="chain" id="PRO_5030008980" description="microbial collagenase" evidence="16">
    <location>
        <begin position="22"/>
        <end position="817"/>
    </location>
</feature>
<dbReference type="STRING" id="680026.AB733_21855"/>
<evidence type="ECO:0000256" key="15">
    <source>
        <dbReference type="PIRSR" id="PIRSR602169-1"/>
    </source>
</evidence>
<dbReference type="PANTHER" id="PTHR13062:SF9">
    <property type="entry name" value="MICROBIAL COLLAGENASE"/>
    <property type="match status" value="1"/>
</dbReference>
<dbReference type="SUPFAM" id="SSF49299">
    <property type="entry name" value="PKD domain"/>
    <property type="match status" value="1"/>
</dbReference>
<dbReference type="Pfam" id="PF18911">
    <property type="entry name" value="PKD_4"/>
    <property type="match status" value="1"/>
</dbReference>
<evidence type="ECO:0000256" key="12">
    <source>
        <dbReference type="ARBA" id="ARBA00023026"/>
    </source>
</evidence>
<dbReference type="GO" id="GO:0005576">
    <property type="term" value="C:extracellular region"/>
    <property type="evidence" value="ECO:0007669"/>
    <property type="project" value="UniProtKB-SubCell"/>
</dbReference>
<evidence type="ECO:0000256" key="8">
    <source>
        <dbReference type="ARBA" id="ARBA00022729"/>
    </source>
</evidence>
<dbReference type="Gene3D" id="2.60.40.10">
    <property type="entry name" value="Immunoglobulins"/>
    <property type="match status" value="1"/>
</dbReference>
<evidence type="ECO:0000259" key="17">
    <source>
        <dbReference type="PROSITE" id="PS50093"/>
    </source>
</evidence>
<dbReference type="Proteomes" id="UP000240481">
    <property type="component" value="Unassembled WGS sequence"/>
</dbReference>
<feature type="signal peptide" evidence="16">
    <location>
        <begin position="1"/>
        <end position="21"/>
    </location>
</feature>
<evidence type="ECO:0000256" key="13">
    <source>
        <dbReference type="ARBA" id="ARBA00023049"/>
    </source>
</evidence>
<keyword evidence="11" id="KW-0106">Calcium</keyword>
<dbReference type="Gene3D" id="1.10.390.20">
    <property type="match status" value="1"/>
</dbReference>
<comment type="cofactor">
    <cofactor evidence="2">
        <name>Zn(2+)</name>
        <dbReference type="ChEBI" id="CHEBI:29105"/>
    </cofactor>
</comment>
<dbReference type="Gene3D" id="3.40.30.160">
    <property type="entry name" value="Collagenase ColT, N-terminal domain"/>
    <property type="match status" value="1"/>
</dbReference>
<name>A0A0J8V5T3_9GAMM</name>
<evidence type="ECO:0000256" key="16">
    <source>
        <dbReference type="SAM" id="SignalP"/>
    </source>
</evidence>
<dbReference type="GO" id="GO:0006508">
    <property type="term" value="P:proteolysis"/>
    <property type="evidence" value="ECO:0007669"/>
    <property type="project" value="UniProtKB-KW"/>
</dbReference>
<keyword evidence="7" id="KW-0479">Metal-binding</keyword>
<dbReference type="InterPro" id="IPR002169">
    <property type="entry name" value="Peptidase_M9A/M9B"/>
</dbReference>
<keyword evidence="8 16" id="KW-0732">Signal</keyword>
<proteinExistence type="predicted"/>
<keyword evidence="13" id="KW-0482">Metalloprotease</keyword>
<gene>
    <name evidence="18" type="ORF">C9I94_05275</name>
</gene>
<comment type="catalytic activity">
    <reaction evidence="1">
        <text>Digestion of native collagen in the triple helical region at Xaa-|-Gly bonds. With synthetic peptides, a preference is shown for Gly at P3 and P1', Pro and Ala at P2 and P2', and hydroxyproline, Ala or Arg at P3'.</text>
        <dbReference type="EC" id="3.4.24.3"/>
    </reaction>
</comment>
<accession>A0A0J8V5T3</accession>